<evidence type="ECO:0000256" key="3">
    <source>
        <dbReference type="ARBA" id="ARBA00022679"/>
    </source>
</evidence>
<sequence>MEITSLTNTKIKQWAKYKEKKYRDADQKFLIEGEHLLQEAHTAGLIECILVEQGKNIPYEQYPVYYVTREILKKLTDSVSGSWVMAVCHFPEQQALTSDKIIILDGVQDPGNLGTILRTALSFSYQTILLSKNSVDVYNEKVIRSTQGALFHLNIIRTELLTAIEELKEKGYKIYGTSLHEAIPLSQVHPKKRHALIMGNEGKGVREEILCQTDQNVYIEMDTFESLNVAVAAAICMYTFKNK</sequence>
<dbReference type="InterPro" id="IPR029028">
    <property type="entry name" value="Alpha/beta_knot_MTases"/>
</dbReference>
<dbReference type="RefSeq" id="WP_008687973.1">
    <property type="nucleotide sequence ID" value="NZ_AP024510.1"/>
</dbReference>
<accession>A0A4R3SXE9</accession>
<keyword evidence="2 6" id="KW-0489">Methyltransferase</keyword>
<evidence type="ECO:0000259" key="4">
    <source>
        <dbReference type="Pfam" id="PF00588"/>
    </source>
</evidence>
<evidence type="ECO:0000313" key="7">
    <source>
        <dbReference type="Proteomes" id="UP000295773"/>
    </source>
</evidence>
<dbReference type="SUPFAM" id="SSF55315">
    <property type="entry name" value="L30e-like"/>
    <property type="match status" value="1"/>
</dbReference>
<dbReference type="AlphaFoldDB" id="A0A4R3SXE9"/>
<dbReference type="Gene3D" id="3.30.1330.30">
    <property type="match status" value="1"/>
</dbReference>
<dbReference type="GO" id="GO:0032259">
    <property type="term" value="P:methylation"/>
    <property type="evidence" value="ECO:0007669"/>
    <property type="project" value="UniProtKB-KW"/>
</dbReference>
<proteinExistence type="inferred from homology"/>
<feature type="domain" description="MRM3-like substrate binding" evidence="5">
    <location>
        <begin position="8"/>
        <end position="80"/>
    </location>
</feature>
<dbReference type="Pfam" id="PF00588">
    <property type="entry name" value="SpoU_methylase"/>
    <property type="match status" value="1"/>
</dbReference>
<dbReference type="InterPro" id="IPR051259">
    <property type="entry name" value="rRNA_Methyltransferase"/>
</dbReference>
<dbReference type="InterPro" id="IPR053888">
    <property type="entry name" value="MRM3-like_sub_bind"/>
</dbReference>
<dbReference type="CDD" id="cd18095">
    <property type="entry name" value="SpoU-like_rRNA-MTase"/>
    <property type="match status" value="1"/>
</dbReference>
<feature type="domain" description="tRNA/rRNA methyltransferase SpoU type" evidence="4">
    <location>
        <begin position="101"/>
        <end position="238"/>
    </location>
</feature>
<dbReference type="Pfam" id="PF22435">
    <property type="entry name" value="MRM3-like_sub_bind"/>
    <property type="match status" value="1"/>
</dbReference>
<dbReference type="PANTHER" id="PTHR43191:SF2">
    <property type="entry name" value="RRNA METHYLTRANSFERASE 3, MITOCHONDRIAL"/>
    <property type="match status" value="1"/>
</dbReference>
<keyword evidence="3 6" id="KW-0808">Transferase</keyword>
<dbReference type="Proteomes" id="UP000295773">
    <property type="component" value="Unassembled WGS sequence"/>
</dbReference>
<evidence type="ECO:0000256" key="2">
    <source>
        <dbReference type="ARBA" id="ARBA00022603"/>
    </source>
</evidence>
<dbReference type="GO" id="GO:0006396">
    <property type="term" value="P:RNA processing"/>
    <property type="evidence" value="ECO:0007669"/>
    <property type="project" value="InterPro"/>
</dbReference>
<reference evidence="6 7" key="1">
    <citation type="submission" date="2019-03" db="EMBL/GenBank/DDBJ databases">
        <title>Genomic Encyclopedia of Type Strains, Phase IV (KMG-IV): sequencing the most valuable type-strain genomes for metagenomic binning, comparative biology and taxonomic classification.</title>
        <authorList>
            <person name="Goeker M."/>
        </authorList>
    </citation>
    <scope>NUCLEOTIDE SEQUENCE [LARGE SCALE GENOMIC DNA]</scope>
    <source>
        <strain evidence="6 7">DSM 29481</strain>
    </source>
</reference>
<name>A0A4R3SXE9_9FIRM</name>
<evidence type="ECO:0000259" key="5">
    <source>
        <dbReference type="Pfam" id="PF22435"/>
    </source>
</evidence>
<keyword evidence="7" id="KW-1185">Reference proteome</keyword>
<evidence type="ECO:0000313" key="6">
    <source>
        <dbReference type="EMBL" id="TCU52917.1"/>
    </source>
</evidence>
<evidence type="ECO:0000256" key="1">
    <source>
        <dbReference type="ARBA" id="ARBA00007228"/>
    </source>
</evidence>
<dbReference type="InterPro" id="IPR029026">
    <property type="entry name" value="tRNA_m1G_MTases_N"/>
</dbReference>
<organism evidence="6 7">
    <name type="scientific">Longicatena caecimuris</name>
    <dbReference type="NCBI Taxonomy" id="1796635"/>
    <lineage>
        <taxon>Bacteria</taxon>
        <taxon>Bacillati</taxon>
        <taxon>Bacillota</taxon>
        <taxon>Erysipelotrichia</taxon>
        <taxon>Erysipelotrichales</taxon>
        <taxon>Erysipelotrichaceae</taxon>
        <taxon>Longicatena</taxon>
    </lineage>
</organism>
<dbReference type="GO" id="GO:0003723">
    <property type="term" value="F:RNA binding"/>
    <property type="evidence" value="ECO:0007669"/>
    <property type="project" value="InterPro"/>
</dbReference>
<dbReference type="GO" id="GO:0008173">
    <property type="term" value="F:RNA methyltransferase activity"/>
    <property type="evidence" value="ECO:0007669"/>
    <property type="project" value="InterPro"/>
</dbReference>
<protein>
    <submittedName>
        <fullName evidence="6">TrmH family RNA methyltransferase</fullName>
    </submittedName>
</protein>
<comment type="caution">
    <text evidence="6">The sequence shown here is derived from an EMBL/GenBank/DDBJ whole genome shotgun (WGS) entry which is preliminary data.</text>
</comment>
<comment type="similarity">
    <text evidence="1">Belongs to the class IV-like SAM-binding methyltransferase superfamily. RNA methyltransferase TrmH family.</text>
</comment>
<dbReference type="PANTHER" id="PTHR43191">
    <property type="entry name" value="RRNA METHYLTRANSFERASE 3"/>
    <property type="match status" value="1"/>
</dbReference>
<dbReference type="EMBL" id="SMBP01000030">
    <property type="protein sequence ID" value="TCU52917.1"/>
    <property type="molecule type" value="Genomic_DNA"/>
</dbReference>
<dbReference type="InterPro" id="IPR001537">
    <property type="entry name" value="SpoU_MeTrfase"/>
</dbReference>
<dbReference type="InterPro" id="IPR029064">
    <property type="entry name" value="Ribosomal_eL30-like_sf"/>
</dbReference>
<dbReference type="Gene3D" id="3.40.1280.10">
    <property type="match status" value="1"/>
</dbReference>
<dbReference type="GeneID" id="73795864"/>
<gene>
    <name evidence="6" type="ORF">EDD61_1302</name>
</gene>
<dbReference type="SUPFAM" id="SSF75217">
    <property type="entry name" value="alpha/beta knot"/>
    <property type="match status" value="1"/>
</dbReference>